<accession>A0ABD7XRT0</accession>
<dbReference type="AlphaFoldDB" id="A0ABD7XRT0"/>
<name>A0ABD7XRT0_ENTFL</name>
<evidence type="ECO:0000256" key="2">
    <source>
        <dbReference type="SAM" id="MobiDB-lite"/>
    </source>
</evidence>
<dbReference type="Proteomes" id="UP001222182">
    <property type="component" value="Chromosome"/>
</dbReference>
<dbReference type="PIRSF" id="PIRSF029215">
    <property type="entry name" value="UCP029215"/>
    <property type="match status" value="1"/>
</dbReference>
<sequence length="367" mass="40742">MVIRYDKAFIQDFKETDEGYLTITACPITRPGVFPYRRTDGGLSMEAKLPDELFSKTTVLSANAKPMTDDHPTEPVTAANYNKYSKGMTHNDAHVLDNKLLVSFTITDAETIKKINDGKRELSIGFQADVTKETGVYNGMQYDSVQRNMQINHIAIVDEGRAGHEVAIRGDSAAFMIDTKDKQTGGSNMPKLIIDSKEYEVDPVVKANYDAMQAKLDAAEQRSSNVEKVEGERDALQSQVDNLTKELQTAKENSLTGDALDKRVQARVELVSAAKKFLGDSVDLVGKTDRQIKEAVITKTNSNFKGDGKSDDYINAYFDSMTAMATEKGFTASAVFNDAKDKDKEAEEDIEKQKNNRLNMNKKKEGK</sequence>
<evidence type="ECO:0000313" key="3">
    <source>
        <dbReference type="EMBL" id="WER44049.1"/>
    </source>
</evidence>
<organism evidence="3 4">
    <name type="scientific">Enterococcus faecalis</name>
    <name type="common">Streptococcus faecalis</name>
    <dbReference type="NCBI Taxonomy" id="1351"/>
    <lineage>
        <taxon>Bacteria</taxon>
        <taxon>Bacillati</taxon>
        <taxon>Bacillota</taxon>
        <taxon>Bacilli</taxon>
        <taxon>Lactobacillales</taxon>
        <taxon>Enterococcaceae</taxon>
        <taxon>Enterococcus</taxon>
    </lineage>
</organism>
<dbReference type="InterPro" id="IPR016913">
    <property type="entry name" value="UCP029215"/>
</dbReference>
<dbReference type="Pfam" id="PF09979">
    <property type="entry name" value="DUF2213"/>
    <property type="match status" value="1"/>
</dbReference>
<dbReference type="EMBL" id="CP119528">
    <property type="protein sequence ID" value="WER44049.1"/>
    <property type="molecule type" value="Genomic_DNA"/>
</dbReference>
<gene>
    <name evidence="3" type="ORF">P0083_07210</name>
</gene>
<reference evidence="3 4" key="1">
    <citation type="submission" date="2023-03" db="EMBL/GenBank/DDBJ databases">
        <title>Complete genome sequence of an Enterococcus faecalis urinary isolate.</title>
        <authorList>
            <person name="Brauer A.L."/>
            <person name="Armbruster C.E."/>
        </authorList>
    </citation>
    <scope>NUCLEOTIDE SEQUENCE [LARGE SCALE GENOMIC DNA]</scope>
    <source>
        <strain evidence="3 4">3143</strain>
    </source>
</reference>
<protein>
    <submittedName>
        <fullName evidence="3">DUF2213 domain-containing protein</fullName>
    </submittedName>
</protein>
<evidence type="ECO:0000256" key="1">
    <source>
        <dbReference type="SAM" id="Coils"/>
    </source>
</evidence>
<evidence type="ECO:0000313" key="4">
    <source>
        <dbReference type="Proteomes" id="UP001222182"/>
    </source>
</evidence>
<proteinExistence type="predicted"/>
<keyword evidence="1" id="KW-0175">Coiled coil</keyword>
<feature type="coiled-coil region" evidence="1">
    <location>
        <begin position="209"/>
        <end position="253"/>
    </location>
</feature>
<dbReference type="RefSeq" id="WP_010706625.1">
    <property type="nucleotide sequence ID" value="NZ_AP031218.1"/>
</dbReference>
<feature type="region of interest" description="Disordered" evidence="2">
    <location>
        <begin position="341"/>
        <end position="367"/>
    </location>
</feature>